<keyword evidence="7" id="KW-1185">Reference proteome</keyword>
<dbReference type="GO" id="GO:0046872">
    <property type="term" value="F:metal ion binding"/>
    <property type="evidence" value="ECO:0007669"/>
    <property type="project" value="UniProtKB-KW"/>
</dbReference>
<dbReference type="AlphaFoldDB" id="A0AAV6V3S6"/>
<dbReference type="PANTHER" id="PTHR23426:SF65">
    <property type="entry name" value="FERREDOXIN-2, MITOCHONDRIAL"/>
    <property type="match status" value="1"/>
</dbReference>
<evidence type="ECO:0000256" key="1">
    <source>
        <dbReference type="ARBA" id="ARBA00022714"/>
    </source>
</evidence>
<dbReference type="InterPro" id="IPR012675">
    <property type="entry name" value="Beta-grasp_dom_sf"/>
</dbReference>
<evidence type="ECO:0000313" key="7">
    <source>
        <dbReference type="Proteomes" id="UP000827092"/>
    </source>
</evidence>
<dbReference type="GO" id="GO:0009055">
    <property type="term" value="F:electron transfer activity"/>
    <property type="evidence" value="ECO:0007669"/>
    <property type="project" value="TreeGrafter"/>
</dbReference>
<dbReference type="SUPFAM" id="SSF54292">
    <property type="entry name" value="2Fe-2S ferredoxin-like"/>
    <property type="match status" value="1"/>
</dbReference>
<dbReference type="Gene3D" id="3.10.20.30">
    <property type="match status" value="1"/>
</dbReference>
<reference evidence="6 7" key="1">
    <citation type="journal article" date="2022" name="Nat. Ecol. Evol.">
        <title>A masculinizing supergene underlies an exaggerated male reproductive morph in a spider.</title>
        <authorList>
            <person name="Hendrickx F."/>
            <person name="De Corte Z."/>
            <person name="Sonet G."/>
            <person name="Van Belleghem S.M."/>
            <person name="Kostlbacher S."/>
            <person name="Vangestel C."/>
        </authorList>
    </citation>
    <scope>NUCLEOTIDE SEQUENCE [LARGE SCALE GENOMIC DNA]</scope>
    <source>
        <strain evidence="6">W744_W776</strain>
    </source>
</reference>
<evidence type="ECO:0000256" key="5">
    <source>
        <dbReference type="ARBA" id="ARBA00034078"/>
    </source>
</evidence>
<keyword evidence="2" id="KW-0479">Metal-binding</keyword>
<name>A0AAV6V3S6_9ARAC</name>
<protein>
    <recommendedName>
        <fullName evidence="8">Ferredoxin</fullName>
    </recommendedName>
</protein>
<organism evidence="6 7">
    <name type="scientific">Oedothorax gibbosus</name>
    <dbReference type="NCBI Taxonomy" id="931172"/>
    <lineage>
        <taxon>Eukaryota</taxon>
        <taxon>Metazoa</taxon>
        <taxon>Ecdysozoa</taxon>
        <taxon>Arthropoda</taxon>
        <taxon>Chelicerata</taxon>
        <taxon>Arachnida</taxon>
        <taxon>Araneae</taxon>
        <taxon>Araneomorphae</taxon>
        <taxon>Entelegynae</taxon>
        <taxon>Araneoidea</taxon>
        <taxon>Linyphiidae</taxon>
        <taxon>Erigoninae</taxon>
        <taxon>Oedothorax</taxon>
    </lineage>
</organism>
<dbReference type="InterPro" id="IPR036010">
    <property type="entry name" value="2Fe-2S_ferredoxin-like_sf"/>
</dbReference>
<evidence type="ECO:0008006" key="8">
    <source>
        <dbReference type="Google" id="ProtNLM"/>
    </source>
</evidence>
<dbReference type="PANTHER" id="PTHR23426">
    <property type="entry name" value="FERREDOXIN/ADRENODOXIN"/>
    <property type="match status" value="1"/>
</dbReference>
<keyword evidence="1" id="KW-0001">2Fe-2S</keyword>
<evidence type="ECO:0000256" key="2">
    <source>
        <dbReference type="ARBA" id="ARBA00022723"/>
    </source>
</evidence>
<keyword evidence="3" id="KW-0408">Iron</keyword>
<proteinExistence type="predicted"/>
<dbReference type="Proteomes" id="UP000827092">
    <property type="component" value="Unassembled WGS sequence"/>
</dbReference>
<evidence type="ECO:0000313" key="6">
    <source>
        <dbReference type="EMBL" id="KAG8191149.1"/>
    </source>
</evidence>
<comment type="caution">
    <text evidence="6">The sequence shown here is derived from an EMBL/GenBank/DDBJ whole genome shotgun (WGS) entry which is preliminary data.</text>
</comment>
<sequence>MFLNKFPTISLRLHRRLLGGLCNIRGYCDSKENGDDEKKVETVTINFVMHNGKKYQVPGIVGIDLRQAVVKADMMEKLDDFGFCGGNRWCTYCHCFFEPEVYKTLPEMCDVEKYYAEFLLNYKAGASRLGCQVDVTKEMDGITLFIPKRFPDQDD</sequence>
<dbReference type="InterPro" id="IPR001055">
    <property type="entry name" value="Adrenodoxin-like"/>
</dbReference>
<evidence type="ECO:0000256" key="3">
    <source>
        <dbReference type="ARBA" id="ARBA00023004"/>
    </source>
</evidence>
<dbReference type="GO" id="GO:0140647">
    <property type="term" value="P:P450-containing electron transport chain"/>
    <property type="evidence" value="ECO:0007669"/>
    <property type="project" value="InterPro"/>
</dbReference>
<dbReference type="GO" id="GO:0051537">
    <property type="term" value="F:2 iron, 2 sulfur cluster binding"/>
    <property type="evidence" value="ECO:0007669"/>
    <property type="project" value="UniProtKB-KW"/>
</dbReference>
<gene>
    <name evidence="6" type="ORF">JTE90_016662</name>
</gene>
<accession>A0AAV6V3S6</accession>
<evidence type="ECO:0000256" key="4">
    <source>
        <dbReference type="ARBA" id="ARBA00023014"/>
    </source>
</evidence>
<keyword evidence="4" id="KW-0411">Iron-sulfur</keyword>
<comment type="cofactor">
    <cofactor evidence="5">
        <name>[2Fe-2S] cluster</name>
        <dbReference type="ChEBI" id="CHEBI:190135"/>
    </cofactor>
</comment>
<dbReference type="GO" id="GO:0005739">
    <property type="term" value="C:mitochondrion"/>
    <property type="evidence" value="ECO:0007669"/>
    <property type="project" value="TreeGrafter"/>
</dbReference>
<dbReference type="EMBL" id="JAFNEN010000165">
    <property type="protein sequence ID" value="KAG8191149.1"/>
    <property type="molecule type" value="Genomic_DNA"/>
</dbReference>